<evidence type="ECO:0000256" key="1">
    <source>
        <dbReference type="ARBA" id="ARBA00008791"/>
    </source>
</evidence>
<dbReference type="EMBL" id="JADGMQ010000016">
    <property type="protein sequence ID" value="MBI1622437.1"/>
    <property type="molecule type" value="Genomic_DNA"/>
</dbReference>
<dbReference type="InterPro" id="IPR006016">
    <property type="entry name" value="UspA"/>
</dbReference>
<keyword evidence="2" id="KW-0963">Cytoplasm</keyword>
<dbReference type="InterPro" id="IPR006015">
    <property type="entry name" value="Universal_stress_UspA"/>
</dbReference>
<keyword evidence="5" id="KW-1185">Reference proteome</keyword>
<dbReference type="RefSeq" id="WP_198477978.1">
    <property type="nucleotide sequence ID" value="NZ_JADGMQ010000016.1"/>
</dbReference>
<comment type="subcellular location">
    <subcellularLocation>
        <location evidence="2">Cytoplasm</location>
    </subcellularLocation>
</comment>
<gene>
    <name evidence="4" type="ORF">IOD40_17385</name>
</gene>
<dbReference type="InterPro" id="IPR014729">
    <property type="entry name" value="Rossmann-like_a/b/a_fold"/>
</dbReference>
<dbReference type="Gene3D" id="3.40.50.620">
    <property type="entry name" value="HUPs"/>
    <property type="match status" value="1"/>
</dbReference>
<evidence type="ECO:0000259" key="3">
    <source>
        <dbReference type="Pfam" id="PF00582"/>
    </source>
</evidence>
<dbReference type="Pfam" id="PF00582">
    <property type="entry name" value="Usp"/>
    <property type="match status" value="1"/>
</dbReference>
<sequence>MYKHILIPTDGSDVSMKGVEHGLVLAKSLGSKATIITATEPFPIVYGRTWNPTPEAARSFEDENKRAAAQILEKALARASELGVDVQTVHVANSAASTAILDKASELGCDLIAMASHGRSVLNKLLLGSQTNVVVKTSPVPVLVVR</sequence>
<proteinExistence type="inferred from homology"/>
<dbReference type="Proteomes" id="UP000601789">
    <property type="component" value="Unassembled WGS sequence"/>
</dbReference>
<dbReference type="SUPFAM" id="SSF52402">
    <property type="entry name" value="Adenine nucleotide alpha hydrolases-like"/>
    <property type="match status" value="1"/>
</dbReference>
<accession>A0ABS0SGK5</accession>
<dbReference type="PANTHER" id="PTHR46268">
    <property type="entry name" value="STRESS RESPONSE PROTEIN NHAX"/>
    <property type="match status" value="1"/>
</dbReference>
<evidence type="ECO:0000256" key="2">
    <source>
        <dbReference type="PIRNR" id="PIRNR006276"/>
    </source>
</evidence>
<dbReference type="CDD" id="cd00293">
    <property type="entry name" value="USP-like"/>
    <property type="match status" value="1"/>
</dbReference>
<evidence type="ECO:0000313" key="4">
    <source>
        <dbReference type="EMBL" id="MBI1622437.1"/>
    </source>
</evidence>
<dbReference type="PIRSF" id="PIRSF006276">
    <property type="entry name" value="UspA"/>
    <property type="match status" value="1"/>
</dbReference>
<feature type="domain" description="UspA" evidence="3">
    <location>
        <begin position="1"/>
        <end position="146"/>
    </location>
</feature>
<reference evidence="4 5" key="1">
    <citation type="submission" date="2020-10" db="EMBL/GenBank/DDBJ databases">
        <title>Aquamicrobium zhengzhouensis sp. nov., a exopolysaccharide producing bacterium isolated from farmland soil.</title>
        <authorList>
            <person name="Wang X."/>
        </authorList>
    </citation>
    <scope>NUCLEOTIDE SEQUENCE [LARGE SCALE GENOMIC DNA]</scope>
    <source>
        <strain evidence="5">cd-1</strain>
    </source>
</reference>
<dbReference type="PRINTS" id="PR01438">
    <property type="entry name" value="UNVRSLSTRESS"/>
</dbReference>
<comment type="similarity">
    <text evidence="1 2">Belongs to the universal stress protein A family.</text>
</comment>
<comment type="caution">
    <text evidence="4">The sequence shown here is derived from an EMBL/GenBank/DDBJ whole genome shotgun (WGS) entry which is preliminary data.</text>
</comment>
<protein>
    <recommendedName>
        <fullName evidence="2">Universal stress protein</fullName>
    </recommendedName>
</protein>
<name>A0ABS0SGK5_9HYPH</name>
<evidence type="ECO:0000313" key="5">
    <source>
        <dbReference type="Proteomes" id="UP000601789"/>
    </source>
</evidence>
<organism evidence="4 5">
    <name type="scientific">Aquamicrobium zhengzhouense</name>
    <dbReference type="NCBI Taxonomy" id="2781738"/>
    <lineage>
        <taxon>Bacteria</taxon>
        <taxon>Pseudomonadati</taxon>
        <taxon>Pseudomonadota</taxon>
        <taxon>Alphaproteobacteria</taxon>
        <taxon>Hyphomicrobiales</taxon>
        <taxon>Phyllobacteriaceae</taxon>
        <taxon>Aquamicrobium</taxon>
    </lineage>
</organism>
<dbReference type="PANTHER" id="PTHR46268:SF15">
    <property type="entry name" value="UNIVERSAL STRESS PROTEIN HP_0031"/>
    <property type="match status" value="1"/>
</dbReference>